<evidence type="ECO:0000259" key="5">
    <source>
        <dbReference type="Pfam" id="PF04083"/>
    </source>
</evidence>
<dbReference type="Pfam" id="PF04083">
    <property type="entry name" value="Abhydro_lipase"/>
    <property type="match status" value="1"/>
</dbReference>
<evidence type="ECO:0000256" key="1">
    <source>
        <dbReference type="ARBA" id="ARBA00010701"/>
    </source>
</evidence>
<evidence type="ECO:0000256" key="2">
    <source>
        <dbReference type="PIRNR" id="PIRNR000862"/>
    </source>
</evidence>
<dbReference type="SUPFAM" id="SSF53474">
    <property type="entry name" value="alpha/beta-Hydrolases"/>
    <property type="match status" value="1"/>
</dbReference>
<keyword evidence="4" id="KW-0732">Signal</keyword>
<dbReference type="InterPro" id="IPR029058">
    <property type="entry name" value="AB_hydrolase_fold"/>
</dbReference>
<reference evidence="6 7" key="1">
    <citation type="submission" date="2019-01" db="EMBL/GenBank/DDBJ databases">
        <title>Sequencing of cultivated peanut Arachis hypogaea provides insights into genome evolution and oil improvement.</title>
        <authorList>
            <person name="Chen X."/>
        </authorList>
    </citation>
    <scope>NUCLEOTIDE SEQUENCE [LARGE SCALE GENOMIC DNA]</scope>
    <source>
        <strain evidence="7">cv. Fuhuasheng</strain>
        <tissue evidence="6">Leaves</tissue>
    </source>
</reference>
<feature type="signal peptide" evidence="4">
    <location>
        <begin position="1"/>
        <end position="31"/>
    </location>
</feature>
<dbReference type="InterPro" id="IPR025483">
    <property type="entry name" value="Lipase_euk"/>
</dbReference>
<comment type="caution">
    <text evidence="6">The sequence shown here is derived from an EMBL/GenBank/DDBJ whole genome shotgun (WGS) entry which is preliminary data.</text>
</comment>
<proteinExistence type="inferred from homology"/>
<keyword evidence="2" id="KW-0378">Hydrolase</keyword>
<evidence type="ECO:0000313" key="7">
    <source>
        <dbReference type="Proteomes" id="UP000289738"/>
    </source>
</evidence>
<name>A0A445B1V0_ARAHY</name>
<dbReference type="Proteomes" id="UP000289738">
    <property type="component" value="Chromosome A10"/>
</dbReference>
<sequence>MKMAPMGLFGYPAMTLCVLVILAFVPSQAHGSLGVKNLNDGFCATFITPHGYKCEEHEVTTKDGYILSLQRIPQGRTNVGNGGAKRPPVIVQHGVMVGGMSWVLSPPSESLPMNLANSGFDVWISNARGTVYSQKHISLNSADPAYWDWTWDEMVANDVPALFDYVYSKTHQKIHYVGHSLGTLVALVSFSERDPVVMERIKSAALLSPIAYLNHMTTQLVNVAARAFIGEMTAVSGRPEFDPNGITVLNNVKSLCITHQINCDDMLTAIAGENCCMNSSVVDRFLDHIQPTATKNLIHLSQSVRFGTLSKFNYELPELNLKNYGSLFPPRYDLTKIPVDLPIFMSYGGTDALSDVVDVQKLLDTMSNHDADKLSVQYIKNYAHADFVMGYNAKEIVYDHVIAFFNKYQ</sequence>
<feature type="domain" description="Partial AB-hydrolase lipase" evidence="5">
    <location>
        <begin position="45"/>
        <end position="105"/>
    </location>
</feature>
<comment type="similarity">
    <text evidence="1 2">Belongs to the AB hydrolase superfamily. Lipase family.</text>
</comment>
<evidence type="ECO:0000256" key="3">
    <source>
        <dbReference type="PIRSR" id="PIRSR000862-1"/>
    </source>
</evidence>
<evidence type="ECO:0000256" key="4">
    <source>
        <dbReference type="SAM" id="SignalP"/>
    </source>
</evidence>
<feature type="active site" description="Charge relay system" evidence="3">
    <location>
        <position position="384"/>
    </location>
</feature>
<keyword evidence="7" id="KW-1185">Reference proteome</keyword>
<dbReference type="AlphaFoldDB" id="A0A445B1V0"/>
<dbReference type="EMBL" id="SDMP01000010">
    <property type="protein sequence ID" value="RYR32664.1"/>
    <property type="molecule type" value="Genomic_DNA"/>
</dbReference>
<accession>A0A445B1V0</accession>
<gene>
    <name evidence="6" type="ORF">Ahy_A10g047197</name>
</gene>
<organism evidence="6 7">
    <name type="scientific">Arachis hypogaea</name>
    <name type="common">Peanut</name>
    <dbReference type="NCBI Taxonomy" id="3818"/>
    <lineage>
        <taxon>Eukaryota</taxon>
        <taxon>Viridiplantae</taxon>
        <taxon>Streptophyta</taxon>
        <taxon>Embryophyta</taxon>
        <taxon>Tracheophyta</taxon>
        <taxon>Spermatophyta</taxon>
        <taxon>Magnoliopsida</taxon>
        <taxon>eudicotyledons</taxon>
        <taxon>Gunneridae</taxon>
        <taxon>Pentapetalae</taxon>
        <taxon>rosids</taxon>
        <taxon>fabids</taxon>
        <taxon>Fabales</taxon>
        <taxon>Fabaceae</taxon>
        <taxon>Papilionoideae</taxon>
        <taxon>50 kb inversion clade</taxon>
        <taxon>dalbergioids sensu lato</taxon>
        <taxon>Dalbergieae</taxon>
        <taxon>Pterocarpus clade</taxon>
        <taxon>Arachis</taxon>
    </lineage>
</organism>
<feature type="chain" id="PRO_5019358171" description="Lipase" evidence="4">
    <location>
        <begin position="32"/>
        <end position="409"/>
    </location>
</feature>
<feature type="active site" description="Nucleophile" evidence="3">
    <location>
        <position position="180"/>
    </location>
</feature>
<feature type="active site" description="Charge relay system" evidence="3">
    <location>
        <position position="351"/>
    </location>
</feature>
<dbReference type="FunFam" id="3.40.50.1820:FF:000126">
    <property type="entry name" value="Lipase"/>
    <property type="match status" value="1"/>
</dbReference>
<evidence type="ECO:0000313" key="6">
    <source>
        <dbReference type="EMBL" id="RYR32664.1"/>
    </source>
</evidence>
<dbReference type="GO" id="GO:0016042">
    <property type="term" value="P:lipid catabolic process"/>
    <property type="evidence" value="ECO:0007669"/>
    <property type="project" value="UniProtKB-KW"/>
</dbReference>
<keyword evidence="2" id="KW-0443">Lipid metabolism</keyword>
<protein>
    <recommendedName>
        <fullName evidence="2">Lipase</fullName>
    </recommendedName>
</protein>
<dbReference type="PIRSF" id="PIRSF000862">
    <property type="entry name" value="Steryl_ester_lip"/>
    <property type="match status" value="1"/>
</dbReference>
<dbReference type="PANTHER" id="PTHR11005">
    <property type="entry name" value="LYSOSOMAL ACID LIPASE-RELATED"/>
    <property type="match status" value="1"/>
</dbReference>
<dbReference type="Gene3D" id="3.40.50.1820">
    <property type="entry name" value="alpha/beta hydrolase"/>
    <property type="match status" value="1"/>
</dbReference>
<dbReference type="STRING" id="3818.A0A445B1V0"/>
<dbReference type="GO" id="GO:0016788">
    <property type="term" value="F:hydrolase activity, acting on ester bonds"/>
    <property type="evidence" value="ECO:0007669"/>
    <property type="project" value="InterPro"/>
</dbReference>
<dbReference type="InterPro" id="IPR006693">
    <property type="entry name" value="AB_hydrolase_lipase"/>
</dbReference>
<keyword evidence="2" id="KW-0442">Lipid degradation</keyword>